<protein>
    <submittedName>
        <fullName evidence="1">Uncharacterized protein</fullName>
    </submittedName>
</protein>
<accession>A0ABY7RV43</accession>
<evidence type="ECO:0000313" key="1">
    <source>
        <dbReference type="EMBL" id="WCM40180.1"/>
    </source>
</evidence>
<sequence>MEDPLAHLPWELLHKDPLGYVARGAQALPKDLRGAWLLGVVSGFLWPEAPAPKDLSAFFRRSEGAWREAEEYFLETGLDFPVLVSEWAREALEPLLYRKRGPSLAGLTLAFQEGKKVGTHLRGRARD</sequence>
<dbReference type="Proteomes" id="UP001317488">
    <property type="component" value="Chromosome"/>
</dbReference>
<evidence type="ECO:0000313" key="2">
    <source>
        <dbReference type="Proteomes" id="UP001317488"/>
    </source>
</evidence>
<reference evidence="1 2" key="1">
    <citation type="submission" date="2019-12" db="EMBL/GenBank/DDBJ databases">
        <authorList>
            <person name="An T."/>
        </authorList>
    </citation>
    <scope>NUCLEOTIDE SEQUENCE [LARGE SCALE GENOMIC DNA]</scope>
    <source>
        <strain evidence="1 2">JCM 19900</strain>
    </source>
</reference>
<proteinExistence type="predicted"/>
<gene>
    <name evidence="1" type="ORF">GO600_08810</name>
</gene>
<dbReference type="EMBL" id="CP046617">
    <property type="protein sequence ID" value="WCM40180.1"/>
    <property type="molecule type" value="Genomic_DNA"/>
</dbReference>
<organism evidence="1 2">
    <name type="scientific">Thermus antranikianii</name>
    <dbReference type="NCBI Taxonomy" id="88190"/>
    <lineage>
        <taxon>Bacteria</taxon>
        <taxon>Thermotogati</taxon>
        <taxon>Deinococcota</taxon>
        <taxon>Deinococci</taxon>
        <taxon>Thermales</taxon>
        <taxon>Thermaceae</taxon>
        <taxon>Thermus</taxon>
    </lineage>
</organism>
<name>A0ABY7RV43_9DEIN</name>
<keyword evidence="2" id="KW-1185">Reference proteome</keyword>
<dbReference type="RefSeq" id="WP_028494363.1">
    <property type="nucleotide sequence ID" value="NZ_CP046617.1"/>
</dbReference>